<name>A0A4U1B2N4_9GAMM</name>
<dbReference type="Proteomes" id="UP000307999">
    <property type="component" value="Unassembled WGS sequence"/>
</dbReference>
<evidence type="ECO:0000256" key="4">
    <source>
        <dbReference type="ARBA" id="ARBA00023288"/>
    </source>
</evidence>
<dbReference type="AlphaFoldDB" id="A0A4U1B2N4"/>
<dbReference type="EMBL" id="SWDB01000039">
    <property type="protein sequence ID" value="TKB43378.1"/>
    <property type="molecule type" value="Genomic_DNA"/>
</dbReference>
<dbReference type="Pfam" id="PF09864">
    <property type="entry name" value="MliC"/>
    <property type="match status" value="1"/>
</dbReference>
<dbReference type="InterPro" id="IPR052755">
    <property type="entry name" value="Lysozyme_Inhibitor_LprI"/>
</dbReference>
<reference evidence="7 8" key="1">
    <citation type="submission" date="2019-04" db="EMBL/GenBank/DDBJ databases">
        <title>Thalassotalea guangxiensis sp. nov., isolated from sediment of the coastal wetland.</title>
        <authorList>
            <person name="Zheng S."/>
            <person name="Zhang D."/>
        </authorList>
    </citation>
    <scope>NUCLEOTIDE SEQUENCE [LARGE SCALE GENOMIC DNA]</scope>
    <source>
        <strain evidence="7 8">ZS-4</strain>
    </source>
</reference>
<dbReference type="SUPFAM" id="SSF141488">
    <property type="entry name" value="YdhA-like"/>
    <property type="match status" value="1"/>
</dbReference>
<comment type="caution">
    <text evidence="7">The sequence shown here is derived from an EMBL/GenBank/DDBJ whole genome shotgun (WGS) entry which is preliminary data.</text>
</comment>
<dbReference type="Gene3D" id="2.40.128.200">
    <property type="match status" value="1"/>
</dbReference>
<evidence type="ECO:0000256" key="1">
    <source>
        <dbReference type="ARBA" id="ARBA00022729"/>
    </source>
</evidence>
<gene>
    <name evidence="7" type="ORF">E8M12_15355</name>
</gene>
<evidence type="ECO:0000313" key="7">
    <source>
        <dbReference type="EMBL" id="TKB43378.1"/>
    </source>
</evidence>
<feature type="domain" description="Lysozyme inhibitor LprI-like N-terminal" evidence="5">
    <location>
        <begin position="120"/>
        <end position="191"/>
    </location>
</feature>
<keyword evidence="8" id="KW-1185">Reference proteome</keyword>
<feature type="domain" description="C-type lysozyme inhibitor" evidence="6">
    <location>
        <begin position="206"/>
        <end position="273"/>
    </location>
</feature>
<dbReference type="Gene3D" id="1.20.1270.180">
    <property type="match status" value="1"/>
</dbReference>
<evidence type="ECO:0000313" key="8">
    <source>
        <dbReference type="Proteomes" id="UP000307999"/>
    </source>
</evidence>
<evidence type="ECO:0000259" key="5">
    <source>
        <dbReference type="Pfam" id="PF07007"/>
    </source>
</evidence>
<keyword evidence="4" id="KW-0449">Lipoprotein</keyword>
<organism evidence="7 8">
    <name type="scientific">Thalassotalea mangrovi</name>
    <dbReference type="NCBI Taxonomy" id="2572245"/>
    <lineage>
        <taxon>Bacteria</taxon>
        <taxon>Pseudomonadati</taxon>
        <taxon>Pseudomonadota</taxon>
        <taxon>Gammaproteobacteria</taxon>
        <taxon>Alteromonadales</taxon>
        <taxon>Colwelliaceae</taxon>
        <taxon>Thalassotalea</taxon>
    </lineage>
</organism>
<keyword evidence="1" id="KW-0732">Signal</keyword>
<dbReference type="OrthoDB" id="5565855at2"/>
<evidence type="ECO:0000259" key="6">
    <source>
        <dbReference type="Pfam" id="PF09864"/>
    </source>
</evidence>
<dbReference type="InterPro" id="IPR018660">
    <property type="entry name" value="MliC"/>
</dbReference>
<dbReference type="InterPro" id="IPR009739">
    <property type="entry name" value="LprI-like_N"/>
</dbReference>
<dbReference type="PANTHER" id="PTHR37549">
    <property type="entry name" value="LIPOPROTEIN LPRI"/>
    <property type="match status" value="1"/>
</dbReference>
<proteinExistence type="predicted"/>
<accession>A0A4U1B2N4</accession>
<dbReference type="Pfam" id="PF07007">
    <property type="entry name" value="LprI"/>
    <property type="match status" value="1"/>
</dbReference>
<dbReference type="InterPro" id="IPR036328">
    <property type="entry name" value="MliC_sf"/>
</dbReference>
<evidence type="ECO:0000256" key="3">
    <source>
        <dbReference type="ARBA" id="ARBA00023139"/>
    </source>
</evidence>
<protein>
    <submittedName>
        <fullName evidence="7">DUF1311 domain-containing protein</fullName>
    </submittedName>
</protein>
<keyword evidence="2" id="KW-0472">Membrane</keyword>
<sequence>MLCLLTACHDNTQLPDSEPDENNIQTCSMERYQAIAKRVQTGDGQGHGPDIGSTEWQSVVEFKLKVRGQNDVPEKNSRAWCDFIEKQLQADTDLDDANKMNKTAATTPSFSCEKVIEGSTEALICDQSNLANLDRQLDDVYQAALSKSSGGMRATLQAEQRGWLKGRNECWKQELQSQCIAVSYQWRIAELQARYQLVENTGPQFYQCEQNPANELVVTFYQTNPKTLIAERGDSVSLMYIQESASGSRYQGRNESFWEHQGEAMVTWGYQQPQMRCVRTQAD</sequence>
<evidence type="ECO:0000256" key="2">
    <source>
        <dbReference type="ARBA" id="ARBA00023136"/>
    </source>
</evidence>
<keyword evidence="3" id="KW-0564">Palmitate</keyword>
<dbReference type="GO" id="GO:0005576">
    <property type="term" value="C:extracellular region"/>
    <property type="evidence" value="ECO:0007669"/>
    <property type="project" value="TreeGrafter"/>
</dbReference>
<dbReference type="PANTHER" id="PTHR37549:SF1">
    <property type="entry name" value="LIPOPROTEIN LPRI"/>
    <property type="match status" value="1"/>
</dbReference>